<dbReference type="PANTHER" id="PTHR23272:SF161">
    <property type="entry name" value="ZINC FINGER BED DOMAIN-CONTAINING PROTEIN RICESLEEPER 1-LIKE"/>
    <property type="match status" value="1"/>
</dbReference>
<name>A0A9P7XJ53_9FUNG</name>
<organism evidence="1 2">
    <name type="scientific">Linnemannia hyalina</name>
    <dbReference type="NCBI Taxonomy" id="64524"/>
    <lineage>
        <taxon>Eukaryota</taxon>
        <taxon>Fungi</taxon>
        <taxon>Fungi incertae sedis</taxon>
        <taxon>Mucoromycota</taxon>
        <taxon>Mortierellomycotina</taxon>
        <taxon>Mortierellomycetes</taxon>
        <taxon>Mortierellales</taxon>
        <taxon>Mortierellaceae</taxon>
        <taxon>Linnemannia</taxon>
    </lineage>
</organism>
<dbReference type="EMBL" id="JAHRHY010000026">
    <property type="protein sequence ID" value="KAG9061078.1"/>
    <property type="molecule type" value="Genomic_DNA"/>
</dbReference>
<comment type="caution">
    <text evidence="1">The sequence shown here is derived from an EMBL/GenBank/DDBJ whole genome shotgun (WGS) entry which is preliminary data.</text>
</comment>
<dbReference type="InterPro" id="IPR012337">
    <property type="entry name" value="RNaseH-like_sf"/>
</dbReference>
<accession>A0A9P7XJ53</accession>
<reference evidence="1" key="1">
    <citation type="submission" date="2021-06" db="EMBL/GenBank/DDBJ databases">
        <title>Genome Sequence of Mortierella hyaline Strain SCG-10, a Cold-Adapted, Nitrate-Reducing Fungus Isolated from Soil in Minnesota, USA.</title>
        <authorList>
            <person name="Aldossari N."/>
        </authorList>
    </citation>
    <scope>NUCLEOTIDE SEQUENCE</scope>
    <source>
        <strain evidence="1">SCG-10</strain>
    </source>
</reference>
<evidence type="ECO:0000313" key="1">
    <source>
        <dbReference type="EMBL" id="KAG9061078.1"/>
    </source>
</evidence>
<dbReference type="OrthoDB" id="2432695at2759"/>
<dbReference type="Proteomes" id="UP000707451">
    <property type="component" value="Unassembled WGS sequence"/>
</dbReference>
<dbReference type="AlphaFoldDB" id="A0A9P7XJ53"/>
<evidence type="ECO:0000313" key="2">
    <source>
        <dbReference type="Proteomes" id="UP000707451"/>
    </source>
</evidence>
<proteinExistence type="predicted"/>
<gene>
    <name evidence="1" type="ORF">KI688_007707</name>
</gene>
<dbReference type="SUPFAM" id="SSF53098">
    <property type="entry name" value="Ribonuclease H-like"/>
    <property type="match status" value="1"/>
</dbReference>
<sequence length="315" mass="36021">MLTQHRTRFAEASARLIQSRPWVLAYLGEAKCAKVDAHKTWLWSTVELGKLAQDELANGRLMIMRLVRILELIKLISKLRELEMRWRMLGGSPMRLEKFKLLTTPVGKKQGLAPLLDARTRWGTTYTMIQRATQCKDAYNSVLIDLNLTDYILDELEWRRFGALMDLLGLFDQSTTQACASKSHRTIAMSIVMYNKLMQEIEDFVERNKERLPDVCLGATAAYNKLKKYYAATDRSPIYSVATALHPAMRFKYWSDQNWGARNDPNELILLDTDIDNTDAELLLLGMTTASKGDQLEEFVTGPLLANPCRTHEVV</sequence>
<protein>
    <submittedName>
        <fullName evidence="1">Uncharacterized protein</fullName>
    </submittedName>
</protein>
<dbReference type="PANTHER" id="PTHR23272">
    <property type="entry name" value="BED FINGER-RELATED"/>
    <property type="match status" value="1"/>
</dbReference>
<keyword evidence="2" id="KW-1185">Reference proteome</keyword>